<gene>
    <name evidence="1" type="ORF">J2Z19_002789</name>
</gene>
<name>A0ACC5SW59_ENSAD</name>
<dbReference type="EMBL" id="JAGGJR010000003">
    <property type="protein sequence ID" value="MBP1873077.1"/>
    <property type="molecule type" value="Genomic_DNA"/>
</dbReference>
<organism evidence="1 2">
    <name type="scientific">Ensifer adhaerens</name>
    <name type="common">Sinorhizobium morelense</name>
    <dbReference type="NCBI Taxonomy" id="106592"/>
    <lineage>
        <taxon>Bacteria</taxon>
        <taxon>Pseudomonadati</taxon>
        <taxon>Pseudomonadota</taxon>
        <taxon>Alphaproteobacteria</taxon>
        <taxon>Hyphomicrobiales</taxon>
        <taxon>Rhizobiaceae</taxon>
        <taxon>Sinorhizobium/Ensifer group</taxon>
        <taxon>Ensifer</taxon>
    </lineage>
</organism>
<accession>A0ACC5SW59</accession>
<sequence>MTELVVSRDGCCGTIVSSVELDVQPAKTRQARNIAGTAEKRMNTRTQNIVDGEEQCRQTPLM</sequence>
<dbReference type="Proteomes" id="UP000823773">
    <property type="component" value="Unassembled WGS sequence"/>
</dbReference>
<reference evidence="1" key="1">
    <citation type="submission" date="2021-03" db="EMBL/GenBank/DDBJ databases">
        <title>Genomic Encyclopedia of Type Strains, Phase IV (KMG-IV): sequencing the most valuable type-strain genomes for metagenomic binning, comparative biology and taxonomic classification.</title>
        <authorList>
            <person name="Goeker M."/>
        </authorList>
    </citation>
    <scope>NUCLEOTIDE SEQUENCE</scope>
    <source>
        <strain evidence="1">DSM 18131</strain>
    </source>
</reference>
<evidence type="ECO:0000313" key="1">
    <source>
        <dbReference type="EMBL" id="MBP1873077.1"/>
    </source>
</evidence>
<keyword evidence="2" id="KW-1185">Reference proteome</keyword>
<evidence type="ECO:0000313" key="2">
    <source>
        <dbReference type="Proteomes" id="UP000823773"/>
    </source>
</evidence>
<protein>
    <submittedName>
        <fullName evidence="1">Uncharacterized protein</fullName>
    </submittedName>
</protein>
<proteinExistence type="predicted"/>
<comment type="caution">
    <text evidence="1">The sequence shown here is derived from an EMBL/GenBank/DDBJ whole genome shotgun (WGS) entry which is preliminary data.</text>
</comment>